<dbReference type="InterPro" id="IPR023404">
    <property type="entry name" value="rSAM_horseshoe"/>
</dbReference>
<evidence type="ECO:0000259" key="17">
    <source>
        <dbReference type="PROSITE" id="PS51449"/>
    </source>
</evidence>
<dbReference type="InterPro" id="IPR013848">
    <property type="entry name" value="Methylthiotransferase_N"/>
</dbReference>
<comment type="subcellular location">
    <subcellularLocation>
        <location evidence="14">Cytoplasm</location>
    </subcellularLocation>
</comment>
<dbReference type="Pfam" id="PF01938">
    <property type="entry name" value="TRAM"/>
    <property type="match status" value="1"/>
</dbReference>
<evidence type="ECO:0000259" key="18">
    <source>
        <dbReference type="PROSITE" id="PS51918"/>
    </source>
</evidence>
<dbReference type="NCBIfam" id="TIGR00089">
    <property type="entry name" value="MiaB/RimO family radical SAM methylthiotransferase"/>
    <property type="match status" value="1"/>
</dbReference>
<evidence type="ECO:0000256" key="9">
    <source>
        <dbReference type="ARBA" id="ARBA00023014"/>
    </source>
</evidence>
<dbReference type="SUPFAM" id="SSF102114">
    <property type="entry name" value="Radical SAM enzymes"/>
    <property type="match status" value="1"/>
</dbReference>
<dbReference type="GO" id="GO:0051539">
    <property type="term" value="F:4 iron, 4 sulfur cluster binding"/>
    <property type="evidence" value="ECO:0007669"/>
    <property type="project" value="UniProtKB-UniRule"/>
</dbReference>
<sequence>MRAIEAGDGRKGDMDDGRLTTNQLGTENAQGGEPERARPNTRKVFVKTYGCQMNVYDSQRMGDALSGEGYEPTSIIEDADLVLLNTCHIREKAAEKIYSELGRIRDLKAERAERGLKTQVAVAGCVAQAEGREIISRAPVVDLVIGPQTYHRLPQALTRAAGGEKVVETDYAVEDKFEALPQSERRQIRGRGVTAFLTVQEGCDKFCTFCVVPYTRGAEVSRPFAQIVDEAKALSDAGVREVTLLGQNVNAWDGEDEAGKPIGLGGLLHRLADIPGIARLRYTTSHPRDMDAELIAAHRDLLSLMPYLHLPVQSGSDSILKAMNRRHTAEDYLRVLDTIREARPDIALSGDFIVGFPGETDADFEATMRLVREVRYASAFTFKYSPRPGTPGAEMDGHIEEAVKDTRLQALNALLREHQAEFAESLVGKSLSVLIEKPGRHPRQIAGRSPYLQPVVLPEGMGAIGDIVEAKITSTGPNSLLAEGMTKPAAMPTSLAEAPTTRSVA</sequence>
<comment type="subunit">
    <text evidence="14">Monomer.</text>
</comment>
<dbReference type="PROSITE" id="PS50926">
    <property type="entry name" value="TRAM"/>
    <property type="match status" value="1"/>
</dbReference>
<comment type="cofactor">
    <cofactor evidence="14">
        <name>[4Fe-4S] cluster</name>
        <dbReference type="ChEBI" id="CHEBI:49883"/>
    </cofactor>
    <text evidence="14">Binds 2 [4Fe-4S] clusters. One cluster is coordinated with 3 cysteines and an exchangeable S-adenosyl-L-methionine.</text>
</comment>
<keyword evidence="6 14" id="KW-0819">tRNA processing</keyword>
<gene>
    <name evidence="14" type="primary">miaB</name>
    <name evidence="19" type="ORF">FP2506_18759</name>
</gene>
<organism evidence="19 20">
    <name type="scientific">Fulvimarina pelagi HTCC2506</name>
    <dbReference type="NCBI Taxonomy" id="314231"/>
    <lineage>
        <taxon>Bacteria</taxon>
        <taxon>Pseudomonadati</taxon>
        <taxon>Pseudomonadota</taxon>
        <taxon>Alphaproteobacteria</taxon>
        <taxon>Hyphomicrobiales</taxon>
        <taxon>Aurantimonadaceae</taxon>
        <taxon>Fulvimarina</taxon>
    </lineage>
</organism>
<dbReference type="InterPro" id="IPR006638">
    <property type="entry name" value="Elp3/MiaA/NifB-like_rSAM"/>
</dbReference>
<dbReference type="SFLD" id="SFLDF00273">
    <property type="entry name" value="(dimethylallyl)adenosine_tRNA"/>
    <property type="match status" value="1"/>
</dbReference>
<keyword evidence="4 14" id="KW-0808">Transferase</keyword>
<dbReference type="EMBL" id="AATP01000005">
    <property type="protein sequence ID" value="EAU40958.1"/>
    <property type="molecule type" value="Genomic_DNA"/>
</dbReference>
<keyword evidence="9 14" id="KW-0411">Iron-sulfur</keyword>
<comment type="function">
    <text evidence="1 14">Catalyzes the methylthiolation of N6-(dimethylallyl)adenosine (i(6)A), leading to the formation of 2-methylthio-N6-(dimethylallyl)adenosine (ms(2)i(6)A) at position 37 in tRNAs that read codons beginning with uridine.</text>
</comment>
<dbReference type="InterPro" id="IPR058240">
    <property type="entry name" value="rSAM_sf"/>
</dbReference>
<dbReference type="Gene3D" id="3.80.30.20">
    <property type="entry name" value="tm_1862 like domain"/>
    <property type="match status" value="1"/>
</dbReference>
<dbReference type="PROSITE" id="PS01278">
    <property type="entry name" value="MTTASE_RADICAL"/>
    <property type="match status" value="1"/>
</dbReference>
<dbReference type="PROSITE" id="PS51449">
    <property type="entry name" value="MTTASE_N"/>
    <property type="match status" value="1"/>
</dbReference>
<dbReference type="InterPro" id="IPR005839">
    <property type="entry name" value="Methylthiotransferase"/>
</dbReference>
<feature type="binding site" evidence="14">
    <location>
        <position position="210"/>
    </location>
    <ligand>
        <name>[4Fe-4S] cluster</name>
        <dbReference type="ChEBI" id="CHEBI:49883"/>
        <label>2</label>
        <note>4Fe-4S-S-AdoMet</note>
    </ligand>
</feature>
<evidence type="ECO:0000259" key="16">
    <source>
        <dbReference type="PROSITE" id="PS50926"/>
    </source>
</evidence>
<feature type="binding site" evidence="14">
    <location>
        <position position="125"/>
    </location>
    <ligand>
        <name>[4Fe-4S] cluster</name>
        <dbReference type="ChEBI" id="CHEBI:49883"/>
        <label>1</label>
    </ligand>
</feature>
<feature type="domain" description="TRAM" evidence="16">
    <location>
        <begin position="424"/>
        <end position="486"/>
    </location>
</feature>
<evidence type="ECO:0000256" key="8">
    <source>
        <dbReference type="ARBA" id="ARBA00023004"/>
    </source>
</evidence>
<feature type="compositionally biased region" description="Basic and acidic residues" evidence="15">
    <location>
        <begin position="1"/>
        <end position="18"/>
    </location>
</feature>
<dbReference type="Proteomes" id="UP000004310">
    <property type="component" value="Unassembled WGS sequence"/>
</dbReference>
<dbReference type="PROSITE" id="PS51918">
    <property type="entry name" value="RADICAL_SAM"/>
    <property type="match status" value="1"/>
</dbReference>
<feature type="binding site" evidence="14">
    <location>
        <position position="51"/>
    </location>
    <ligand>
        <name>[4Fe-4S] cluster</name>
        <dbReference type="ChEBI" id="CHEBI:49883"/>
        <label>1</label>
    </ligand>
</feature>
<dbReference type="HOGENOM" id="CLU_018697_2_0_5"/>
<evidence type="ECO:0000256" key="4">
    <source>
        <dbReference type="ARBA" id="ARBA00022679"/>
    </source>
</evidence>
<evidence type="ECO:0000256" key="12">
    <source>
        <dbReference type="ARBA" id="ARBA00080698"/>
    </source>
</evidence>
<feature type="domain" description="Radical SAM core" evidence="18">
    <location>
        <begin position="189"/>
        <end position="421"/>
    </location>
</feature>
<evidence type="ECO:0000256" key="14">
    <source>
        <dbReference type="HAMAP-Rule" id="MF_01864"/>
    </source>
</evidence>
<dbReference type="Gene3D" id="3.40.50.12160">
    <property type="entry name" value="Methylthiotransferase, N-terminal domain"/>
    <property type="match status" value="1"/>
</dbReference>
<dbReference type="SMART" id="SM00729">
    <property type="entry name" value="Elp3"/>
    <property type="match status" value="1"/>
</dbReference>
<evidence type="ECO:0000256" key="15">
    <source>
        <dbReference type="SAM" id="MobiDB-lite"/>
    </source>
</evidence>
<evidence type="ECO:0000256" key="3">
    <source>
        <dbReference type="ARBA" id="ARBA00022490"/>
    </source>
</evidence>
<feature type="region of interest" description="Disordered" evidence="15">
    <location>
        <begin position="1"/>
        <end position="41"/>
    </location>
</feature>
<evidence type="ECO:0000256" key="11">
    <source>
        <dbReference type="ARBA" id="ARBA00068570"/>
    </source>
</evidence>
<dbReference type="InterPro" id="IPR006463">
    <property type="entry name" value="MiaB_methiolase"/>
</dbReference>
<keyword evidence="7 14" id="KW-0479">Metal-binding</keyword>
<evidence type="ECO:0000256" key="5">
    <source>
        <dbReference type="ARBA" id="ARBA00022691"/>
    </source>
</evidence>
<feature type="compositionally biased region" description="Polar residues" evidence="15">
    <location>
        <begin position="19"/>
        <end position="29"/>
    </location>
</feature>
<evidence type="ECO:0000313" key="20">
    <source>
        <dbReference type="Proteomes" id="UP000004310"/>
    </source>
</evidence>
<dbReference type="CDD" id="cd01335">
    <property type="entry name" value="Radical_SAM"/>
    <property type="match status" value="1"/>
</dbReference>
<dbReference type="FunFam" id="3.80.30.20:FF:000001">
    <property type="entry name" value="tRNA-2-methylthio-N(6)-dimethylallyladenosine synthase 2"/>
    <property type="match status" value="1"/>
</dbReference>
<dbReference type="FunFam" id="3.40.50.12160:FF:000003">
    <property type="entry name" value="CDK5 regulatory subunit-associated protein 1"/>
    <property type="match status" value="1"/>
</dbReference>
<evidence type="ECO:0000256" key="7">
    <source>
        <dbReference type="ARBA" id="ARBA00022723"/>
    </source>
</evidence>
<dbReference type="GO" id="GO:0035597">
    <property type="term" value="F:tRNA-2-methylthio-N(6)-dimethylallyladenosine(37) synthase activity"/>
    <property type="evidence" value="ECO:0007669"/>
    <property type="project" value="UniProtKB-EC"/>
</dbReference>
<feature type="domain" description="MTTase N-terminal" evidence="17">
    <location>
        <begin position="42"/>
        <end position="162"/>
    </location>
</feature>
<feature type="binding site" evidence="14">
    <location>
        <position position="207"/>
    </location>
    <ligand>
        <name>[4Fe-4S] cluster</name>
        <dbReference type="ChEBI" id="CHEBI:49883"/>
        <label>2</label>
        <note>4Fe-4S-S-AdoMet</note>
    </ligand>
</feature>
<dbReference type="NCBIfam" id="TIGR01574">
    <property type="entry name" value="miaB-methiolase"/>
    <property type="match status" value="1"/>
</dbReference>
<keyword evidence="2 14" id="KW-0004">4Fe-4S</keyword>
<reference evidence="19 20" key="1">
    <citation type="journal article" date="2010" name="J. Bacteriol.">
        <title>Genome sequence of Fulvimarina pelagi HTCC2506T, a Mn(II)-oxidizing alphaproteobacterium possessing an aerobic anoxygenic photosynthetic gene cluster and Xanthorhodopsin.</title>
        <authorList>
            <person name="Kang I."/>
            <person name="Oh H.M."/>
            <person name="Lim S.I."/>
            <person name="Ferriera S."/>
            <person name="Giovannoni S.J."/>
            <person name="Cho J.C."/>
        </authorList>
    </citation>
    <scope>NUCLEOTIDE SEQUENCE [LARGE SCALE GENOMIC DNA]</scope>
    <source>
        <strain evidence="19 20">HTCC2506</strain>
    </source>
</reference>
<name>Q0G0N1_9HYPH</name>
<keyword evidence="8 14" id="KW-0408">Iron</keyword>
<dbReference type="GO" id="GO:0046872">
    <property type="term" value="F:metal ion binding"/>
    <property type="evidence" value="ECO:0007669"/>
    <property type="project" value="UniProtKB-KW"/>
</dbReference>
<evidence type="ECO:0000256" key="1">
    <source>
        <dbReference type="ARBA" id="ARBA00003234"/>
    </source>
</evidence>
<dbReference type="EC" id="2.8.4.3" evidence="10 14"/>
<evidence type="ECO:0000313" key="19">
    <source>
        <dbReference type="EMBL" id="EAU40958.1"/>
    </source>
</evidence>
<dbReference type="SFLD" id="SFLDG01082">
    <property type="entry name" value="B12-binding_domain_containing"/>
    <property type="match status" value="1"/>
</dbReference>
<dbReference type="InterPro" id="IPR002792">
    <property type="entry name" value="TRAM_dom"/>
</dbReference>
<feature type="binding site" evidence="14">
    <location>
        <position position="87"/>
    </location>
    <ligand>
        <name>[4Fe-4S] cluster</name>
        <dbReference type="ChEBI" id="CHEBI:49883"/>
        <label>1</label>
    </ligand>
</feature>
<dbReference type="eggNOG" id="COG0621">
    <property type="taxonomic scope" value="Bacteria"/>
</dbReference>
<dbReference type="SFLD" id="SFLDS00029">
    <property type="entry name" value="Radical_SAM"/>
    <property type="match status" value="1"/>
</dbReference>
<comment type="caution">
    <text evidence="19">The sequence shown here is derived from an EMBL/GenBank/DDBJ whole genome shotgun (WGS) entry which is preliminary data.</text>
</comment>
<dbReference type="STRING" id="217511.GCA_001463845_02029"/>
<proteinExistence type="inferred from homology"/>
<protein>
    <recommendedName>
        <fullName evidence="11 14">tRNA-2-methylthio-N(6)-dimethylallyladenosine synthase</fullName>
        <ecNumber evidence="10 14">2.8.4.3</ecNumber>
    </recommendedName>
    <alternativeName>
        <fullName evidence="13 14">(Dimethylallyl)adenosine tRNA methylthiotransferase MiaB</fullName>
    </alternativeName>
    <alternativeName>
        <fullName evidence="12 14">tRNA-i(6)A37 methylthiotransferase</fullName>
    </alternativeName>
</protein>
<evidence type="ECO:0000256" key="13">
    <source>
        <dbReference type="ARBA" id="ARBA00081141"/>
    </source>
</evidence>
<comment type="catalytic activity">
    <reaction evidence="14">
        <text>N(6)-dimethylallyladenosine(37) in tRNA + (sulfur carrier)-SH + AH2 + 2 S-adenosyl-L-methionine = 2-methylsulfanyl-N(6)-dimethylallyladenosine(37) in tRNA + (sulfur carrier)-H + 5'-deoxyadenosine + L-methionine + A + S-adenosyl-L-homocysteine + 2 H(+)</text>
        <dbReference type="Rhea" id="RHEA:37067"/>
        <dbReference type="Rhea" id="RHEA-COMP:10375"/>
        <dbReference type="Rhea" id="RHEA-COMP:10376"/>
        <dbReference type="Rhea" id="RHEA-COMP:14737"/>
        <dbReference type="Rhea" id="RHEA-COMP:14739"/>
        <dbReference type="ChEBI" id="CHEBI:13193"/>
        <dbReference type="ChEBI" id="CHEBI:15378"/>
        <dbReference type="ChEBI" id="CHEBI:17319"/>
        <dbReference type="ChEBI" id="CHEBI:17499"/>
        <dbReference type="ChEBI" id="CHEBI:29917"/>
        <dbReference type="ChEBI" id="CHEBI:57844"/>
        <dbReference type="ChEBI" id="CHEBI:57856"/>
        <dbReference type="ChEBI" id="CHEBI:59789"/>
        <dbReference type="ChEBI" id="CHEBI:64428"/>
        <dbReference type="ChEBI" id="CHEBI:74415"/>
        <dbReference type="ChEBI" id="CHEBI:74417"/>
        <dbReference type="EC" id="2.8.4.3"/>
    </reaction>
</comment>
<accession>Q0G0N1</accession>
<dbReference type="InterPro" id="IPR020612">
    <property type="entry name" value="Methylthiotransferase_CS"/>
</dbReference>
<dbReference type="InterPro" id="IPR038135">
    <property type="entry name" value="Methylthiotransferase_N_sf"/>
</dbReference>
<evidence type="ECO:0000256" key="10">
    <source>
        <dbReference type="ARBA" id="ARBA00033765"/>
    </source>
</evidence>
<evidence type="ECO:0000256" key="2">
    <source>
        <dbReference type="ARBA" id="ARBA00022485"/>
    </source>
</evidence>
<dbReference type="GO" id="GO:0005829">
    <property type="term" value="C:cytosol"/>
    <property type="evidence" value="ECO:0007669"/>
    <property type="project" value="TreeGrafter"/>
</dbReference>
<keyword evidence="20" id="KW-1185">Reference proteome</keyword>
<dbReference type="HAMAP" id="MF_01864">
    <property type="entry name" value="tRNA_metthiotr_MiaB"/>
    <property type="match status" value="1"/>
</dbReference>
<feature type="binding site" evidence="14">
    <location>
        <position position="203"/>
    </location>
    <ligand>
        <name>[4Fe-4S] cluster</name>
        <dbReference type="ChEBI" id="CHEBI:49883"/>
        <label>2</label>
        <note>4Fe-4S-S-AdoMet</note>
    </ligand>
</feature>
<keyword evidence="3 14" id="KW-0963">Cytoplasm</keyword>
<dbReference type="Pfam" id="PF00919">
    <property type="entry name" value="UPF0004"/>
    <property type="match status" value="1"/>
</dbReference>
<dbReference type="PANTHER" id="PTHR43020">
    <property type="entry name" value="CDK5 REGULATORY SUBUNIT-ASSOCIATED PROTEIN 1"/>
    <property type="match status" value="1"/>
</dbReference>
<dbReference type="PANTHER" id="PTHR43020:SF2">
    <property type="entry name" value="MITOCHONDRIAL TRNA METHYLTHIOTRANSFERASE CDK5RAP1"/>
    <property type="match status" value="1"/>
</dbReference>
<dbReference type="InterPro" id="IPR007197">
    <property type="entry name" value="rSAM"/>
</dbReference>
<dbReference type="SFLD" id="SFLDG01061">
    <property type="entry name" value="methylthiotransferase"/>
    <property type="match status" value="1"/>
</dbReference>
<dbReference type="AlphaFoldDB" id="Q0G0N1"/>
<dbReference type="Pfam" id="PF04055">
    <property type="entry name" value="Radical_SAM"/>
    <property type="match status" value="1"/>
</dbReference>
<keyword evidence="5 14" id="KW-0949">S-adenosyl-L-methionine</keyword>
<evidence type="ECO:0000256" key="6">
    <source>
        <dbReference type="ARBA" id="ARBA00022694"/>
    </source>
</evidence>
<comment type="similarity">
    <text evidence="14">Belongs to the methylthiotransferase family. MiaB subfamily.</text>
</comment>